<gene>
    <name evidence="2" type="ORF">F7231_04330</name>
</gene>
<evidence type="ECO:0000313" key="3">
    <source>
        <dbReference type="Proteomes" id="UP000606008"/>
    </source>
</evidence>
<evidence type="ECO:0000313" key="2">
    <source>
        <dbReference type="EMBL" id="NID09387.1"/>
    </source>
</evidence>
<evidence type="ECO:0000256" key="1">
    <source>
        <dbReference type="SAM" id="MobiDB-lite"/>
    </source>
</evidence>
<accession>A0ABX0QBU2</accession>
<dbReference type="Proteomes" id="UP000606008">
    <property type="component" value="Unassembled WGS sequence"/>
</dbReference>
<name>A0ABX0QBU2_9BACT</name>
<reference evidence="3" key="1">
    <citation type="submission" date="2019-09" db="EMBL/GenBank/DDBJ databases">
        <authorList>
            <person name="Jung D.-H."/>
        </authorList>
    </citation>
    <scope>NUCLEOTIDE SEQUENCE [LARGE SCALE GENOMIC DNA]</scope>
    <source>
        <strain evidence="3">JA-25</strain>
    </source>
</reference>
<keyword evidence="3" id="KW-1185">Reference proteome</keyword>
<proteinExistence type="predicted"/>
<reference evidence="3" key="2">
    <citation type="submission" date="2023-07" db="EMBL/GenBank/DDBJ databases">
        <authorList>
            <person name="Jung D.-H."/>
        </authorList>
    </citation>
    <scope>NUCLEOTIDE SEQUENCE [LARGE SCALE GENOMIC DNA]</scope>
    <source>
        <strain evidence="3">JA-25</strain>
    </source>
</reference>
<protein>
    <submittedName>
        <fullName evidence="2">Uncharacterized protein</fullName>
    </submittedName>
</protein>
<feature type="region of interest" description="Disordered" evidence="1">
    <location>
        <begin position="1"/>
        <end position="34"/>
    </location>
</feature>
<comment type="caution">
    <text evidence="2">The sequence shown here is derived from an EMBL/GenBank/DDBJ whole genome shotgun (WGS) entry which is preliminary data.</text>
</comment>
<dbReference type="RefSeq" id="WP_166691019.1">
    <property type="nucleotide sequence ID" value="NZ_WAEL01000001.1"/>
</dbReference>
<dbReference type="EMBL" id="WAEL01000001">
    <property type="protein sequence ID" value="NID09387.1"/>
    <property type="molecule type" value="Genomic_DNA"/>
</dbReference>
<sequence>MNTAQNYSAQDASATPLEQSAQQNAPTVNSDQSTAESLFNQLGLGIGNDGYSDPLSMITYRALSEYQGKQVRQLIKCMIEGDEDMLVMAGGLLSEIERISDQLTEIADNLASVALSKYLENEAFNNPDNYETEADYDNRQRDQYEATIRGIVLNK</sequence>
<organism evidence="2 3">
    <name type="scientific">Fibrivirga algicola</name>
    <dbReference type="NCBI Taxonomy" id="2950420"/>
    <lineage>
        <taxon>Bacteria</taxon>
        <taxon>Pseudomonadati</taxon>
        <taxon>Bacteroidota</taxon>
        <taxon>Cytophagia</taxon>
        <taxon>Cytophagales</taxon>
        <taxon>Spirosomataceae</taxon>
        <taxon>Fibrivirga</taxon>
    </lineage>
</organism>